<reference evidence="1 2" key="1">
    <citation type="journal article" date="2015" name="Appl. Environ. Microbiol.">
        <title>Lactococcal 949 group phages recognize a carbohydrate receptor on the host cell surface.</title>
        <authorList>
            <person name="Mahony J."/>
            <person name="Randazzo W."/>
            <person name="Neve H."/>
            <person name="Settanni L."/>
            <person name="van Sinderen D."/>
        </authorList>
    </citation>
    <scope>NUCLEOTIDE SEQUENCE [LARGE SCALE GENOMIC DNA]</scope>
    <source>
        <strain evidence="1">WRP3</strain>
    </source>
</reference>
<accession>A0A0D3MSU3</accession>
<name>A0A0D3MSU3_9CAUD</name>
<dbReference type="Proteomes" id="UP000032686">
    <property type="component" value="Segment"/>
</dbReference>
<sequence>MKKQTLKQSLCSNFYWGHNFSENLTYDSFFLEYSKEFRVRLYGYCSYCGKETLIEVFYMHPTEYVRFNSKHLFDKFVETHEKEHVWDITVISEGIKKERRVRKV</sequence>
<dbReference type="GeneID" id="24722342"/>
<proteinExistence type="predicted"/>
<evidence type="ECO:0000313" key="1">
    <source>
        <dbReference type="EMBL" id="AIX12579.1"/>
    </source>
</evidence>
<organism evidence="1 2">
    <name type="scientific">Lactococcus phage WRP3</name>
    <dbReference type="NCBI Taxonomy" id="1560313"/>
    <lineage>
        <taxon>Viruses</taxon>
        <taxon>Duplodnaviria</taxon>
        <taxon>Heunggongvirae</taxon>
        <taxon>Uroviricota</taxon>
        <taxon>Caudoviricetes</taxon>
        <taxon>Audreyjarvisvirus</taxon>
        <taxon>Audreyjarvisvirus WRP3</taxon>
    </lineage>
</organism>
<keyword evidence="2" id="KW-1185">Reference proteome</keyword>
<dbReference type="RefSeq" id="YP_009147733.1">
    <property type="nucleotide sequence ID" value="NC_027341.1"/>
</dbReference>
<evidence type="ECO:0000313" key="2">
    <source>
        <dbReference type="Proteomes" id="UP000032686"/>
    </source>
</evidence>
<dbReference type="EMBL" id="KM677185">
    <property type="protein sequence ID" value="AIX12579.1"/>
    <property type="molecule type" value="Genomic_DNA"/>
</dbReference>
<dbReference type="OrthoDB" id="26838at10239"/>
<gene>
    <name evidence="1" type="ORF">WRP3_076</name>
</gene>
<dbReference type="KEGG" id="vg:24722342"/>
<protein>
    <submittedName>
        <fullName evidence="1">Uncharacterized protein</fullName>
    </submittedName>
</protein>